<gene>
    <name evidence="2" type="ORF">T23_13020</name>
</gene>
<accession>A0ABN6ZHD8</accession>
<dbReference type="EMBL" id="AP028127">
    <property type="protein sequence ID" value="BEH91200.1"/>
    <property type="molecule type" value="Genomic_DNA"/>
</dbReference>
<feature type="transmembrane region" description="Helical" evidence="1">
    <location>
        <begin position="6"/>
        <end position="26"/>
    </location>
</feature>
<proteinExistence type="predicted"/>
<evidence type="ECO:0000256" key="1">
    <source>
        <dbReference type="SAM" id="Phobius"/>
    </source>
</evidence>
<dbReference type="RefSeq" id="WP_161832189.1">
    <property type="nucleotide sequence ID" value="NZ_AP028127.1"/>
</dbReference>
<name>A0ABN6ZHD8_9FIRM</name>
<keyword evidence="1" id="KW-0472">Membrane</keyword>
<protein>
    <submittedName>
        <fullName evidence="2">Uncharacterized protein</fullName>
    </submittedName>
</protein>
<evidence type="ECO:0000313" key="2">
    <source>
        <dbReference type="EMBL" id="BEH91200.1"/>
    </source>
</evidence>
<keyword evidence="1" id="KW-0812">Transmembrane</keyword>
<keyword evidence="1" id="KW-1133">Transmembrane helix</keyword>
<evidence type="ECO:0000313" key="3">
    <source>
        <dbReference type="Proteomes" id="UP001432099"/>
    </source>
</evidence>
<sequence>MQAILLVSGIIIIFLIGLGILIYLLIPNSEQSQICEDRDGQIVLGEKLVDEWVTVIEVQFKGYSGFYTYAVMQTDINRGQYVLVLTQDGIRCAKVVGEPRTIKTSQLNFPPFLLQTIICVADNADLEYYK</sequence>
<dbReference type="Proteomes" id="UP001432099">
    <property type="component" value="Chromosome"/>
</dbReference>
<reference evidence="2" key="1">
    <citation type="journal article" date="2024" name="Int. J. Syst. Evol. Microbiol.">
        <title>Turicibacter faecis sp. nov., isolated from faeces of heart failure mouse model.</title>
        <authorList>
            <person name="Imamura Y."/>
            <person name="Motooka D."/>
            <person name="Nakajima Y."/>
            <person name="Ito S."/>
            <person name="Kitakaze M."/>
            <person name="Iida T."/>
            <person name="Nakamura S."/>
        </authorList>
    </citation>
    <scope>NUCLEOTIDE SEQUENCE</scope>
    <source>
        <strain evidence="2">TC023</strain>
    </source>
</reference>
<keyword evidence="3" id="KW-1185">Reference proteome</keyword>
<organism evidence="2 3">
    <name type="scientific">Turicibacter faecis</name>
    <dbReference type="NCBI Taxonomy" id="2963365"/>
    <lineage>
        <taxon>Bacteria</taxon>
        <taxon>Bacillati</taxon>
        <taxon>Bacillota</taxon>
        <taxon>Erysipelotrichia</taxon>
        <taxon>Erysipelotrichales</taxon>
        <taxon>Turicibacteraceae</taxon>
        <taxon>Turicibacter</taxon>
    </lineage>
</organism>